<name>A0A937USW4_9ACTN</name>
<accession>A0A937USW4</accession>
<dbReference type="SUPFAM" id="SSF50249">
    <property type="entry name" value="Nucleic acid-binding proteins"/>
    <property type="match status" value="1"/>
</dbReference>
<dbReference type="PANTHER" id="PTHR34075">
    <property type="entry name" value="BLR3430 PROTEIN"/>
    <property type="match status" value="1"/>
</dbReference>
<comment type="caution">
    <text evidence="2">The sequence shown here is derived from an EMBL/GenBank/DDBJ whole genome shotgun (WGS) entry which is preliminary data.</text>
</comment>
<dbReference type="RefSeq" id="WP_203005759.1">
    <property type="nucleotide sequence ID" value="NZ_JADWYU010000240.1"/>
</dbReference>
<feature type="domain" description="ChsH2 C-terminal OB-fold" evidence="1">
    <location>
        <begin position="41"/>
        <end position="105"/>
    </location>
</feature>
<keyword evidence="3" id="KW-1185">Reference proteome</keyword>
<dbReference type="InterPro" id="IPR052513">
    <property type="entry name" value="Thioester_dehydratase-like"/>
</dbReference>
<reference evidence="2" key="1">
    <citation type="submission" date="2020-12" db="EMBL/GenBank/DDBJ databases">
        <title>Genomic characterization of non-nitrogen-fixing Frankia strains.</title>
        <authorList>
            <person name="Carlos-Shanley C."/>
            <person name="Guerra T."/>
            <person name="Hahn D."/>
        </authorList>
    </citation>
    <scope>NUCLEOTIDE SEQUENCE</scope>
    <source>
        <strain evidence="2">CN6</strain>
    </source>
</reference>
<dbReference type="InterPro" id="IPR012340">
    <property type="entry name" value="NA-bd_OB-fold"/>
</dbReference>
<evidence type="ECO:0000313" key="2">
    <source>
        <dbReference type="EMBL" id="MBL7632942.1"/>
    </source>
</evidence>
<organism evidence="2 3">
    <name type="scientific">Frankia nepalensis</name>
    <dbReference type="NCBI Taxonomy" id="1836974"/>
    <lineage>
        <taxon>Bacteria</taxon>
        <taxon>Bacillati</taxon>
        <taxon>Actinomycetota</taxon>
        <taxon>Actinomycetes</taxon>
        <taxon>Frankiales</taxon>
        <taxon>Frankiaceae</taxon>
        <taxon>Frankia</taxon>
    </lineage>
</organism>
<evidence type="ECO:0000313" key="3">
    <source>
        <dbReference type="Proteomes" id="UP000604475"/>
    </source>
</evidence>
<gene>
    <name evidence="2" type="ORF">I7412_38490</name>
</gene>
<dbReference type="PANTHER" id="PTHR34075:SF5">
    <property type="entry name" value="BLR3430 PROTEIN"/>
    <property type="match status" value="1"/>
</dbReference>
<dbReference type="AlphaFoldDB" id="A0A937USW4"/>
<dbReference type="Pfam" id="PF01796">
    <property type="entry name" value="OB_ChsH2_C"/>
    <property type="match status" value="1"/>
</dbReference>
<evidence type="ECO:0000259" key="1">
    <source>
        <dbReference type="Pfam" id="PF01796"/>
    </source>
</evidence>
<dbReference type="Proteomes" id="UP000604475">
    <property type="component" value="Unassembled WGS sequence"/>
</dbReference>
<proteinExistence type="predicted"/>
<dbReference type="EMBL" id="JAEACQ010000359">
    <property type="protein sequence ID" value="MBL7632942.1"/>
    <property type="molecule type" value="Genomic_DNA"/>
</dbReference>
<dbReference type="InterPro" id="IPR002878">
    <property type="entry name" value="ChsH2_C"/>
</dbReference>
<sequence>MTTPAVNAGSQLLVHRCVDCRRWVYPEAERCPVCAGPLAAEPVSGEGTVFTYTVNHHAFQPAIPVPYVIAIVELAEQTDLRMATNIVGCPPDEVAVGMPVRVAFEQRGDMLVPVFERA</sequence>
<protein>
    <submittedName>
        <fullName evidence="2">OB-fold domain-containing protein</fullName>
    </submittedName>
</protein>